<keyword evidence="1" id="KW-0472">Membrane</keyword>
<evidence type="ECO:0000313" key="2">
    <source>
        <dbReference type="EMBL" id="MBX46767.1"/>
    </source>
</evidence>
<accession>A0A2P2NW71</accession>
<name>A0A2P2NW71_RHIMU</name>
<reference evidence="2" key="1">
    <citation type="submission" date="2018-02" db="EMBL/GenBank/DDBJ databases">
        <title>Rhizophora mucronata_Transcriptome.</title>
        <authorList>
            <person name="Meera S.P."/>
            <person name="Sreeshan A."/>
            <person name="Augustine A."/>
        </authorList>
    </citation>
    <scope>NUCLEOTIDE SEQUENCE</scope>
    <source>
        <tissue evidence="2">Leaf</tissue>
    </source>
</reference>
<dbReference type="EMBL" id="GGEC01066283">
    <property type="protein sequence ID" value="MBX46767.1"/>
    <property type="molecule type" value="Transcribed_RNA"/>
</dbReference>
<feature type="transmembrane region" description="Helical" evidence="1">
    <location>
        <begin position="21"/>
        <end position="42"/>
    </location>
</feature>
<sequence length="58" mass="6439">MLTAPFSNGKRGLSTLCFLRSPFLVVLIFSFLAAGVMMGFLFTVESWMVFSLIPSVFL</sequence>
<keyword evidence="1" id="KW-0812">Transmembrane</keyword>
<proteinExistence type="predicted"/>
<evidence type="ECO:0000256" key="1">
    <source>
        <dbReference type="SAM" id="Phobius"/>
    </source>
</evidence>
<dbReference type="AlphaFoldDB" id="A0A2P2NW71"/>
<keyword evidence="1" id="KW-1133">Transmembrane helix</keyword>
<organism evidence="2">
    <name type="scientific">Rhizophora mucronata</name>
    <name type="common">Asiatic mangrove</name>
    <dbReference type="NCBI Taxonomy" id="61149"/>
    <lineage>
        <taxon>Eukaryota</taxon>
        <taxon>Viridiplantae</taxon>
        <taxon>Streptophyta</taxon>
        <taxon>Embryophyta</taxon>
        <taxon>Tracheophyta</taxon>
        <taxon>Spermatophyta</taxon>
        <taxon>Magnoliopsida</taxon>
        <taxon>eudicotyledons</taxon>
        <taxon>Gunneridae</taxon>
        <taxon>Pentapetalae</taxon>
        <taxon>rosids</taxon>
        <taxon>fabids</taxon>
        <taxon>Malpighiales</taxon>
        <taxon>Rhizophoraceae</taxon>
        <taxon>Rhizophora</taxon>
    </lineage>
</organism>
<protein>
    <submittedName>
        <fullName evidence="2">Uncharacterized protein</fullName>
    </submittedName>
</protein>